<dbReference type="AlphaFoldDB" id="A0A381PT07"/>
<protein>
    <recommendedName>
        <fullName evidence="2">Alginate export domain-containing protein</fullName>
    </recommendedName>
</protein>
<organism evidence="1">
    <name type="scientific">marine metagenome</name>
    <dbReference type="NCBI Taxonomy" id="408172"/>
    <lineage>
        <taxon>unclassified sequences</taxon>
        <taxon>metagenomes</taxon>
        <taxon>ecological metagenomes</taxon>
    </lineage>
</organism>
<dbReference type="EMBL" id="UINC01001053">
    <property type="protein sequence ID" value="SUZ69139.1"/>
    <property type="molecule type" value="Genomic_DNA"/>
</dbReference>
<dbReference type="Pfam" id="PF16930">
    <property type="entry name" value="Porin_5"/>
    <property type="match status" value="2"/>
</dbReference>
<evidence type="ECO:0000313" key="1">
    <source>
        <dbReference type="EMBL" id="SUZ69139.1"/>
    </source>
</evidence>
<gene>
    <name evidence="1" type="ORF">METZ01_LOCUS21993</name>
</gene>
<dbReference type="InterPro" id="IPR032638">
    <property type="entry name" value="Porin_5"/>
</dbReference>
<accession>A0A381PT07</accession>
<name>A0A381PT07_9ZZZZ</name>
<evidence type="ECO:0008006" key="2">
    <source>
        <dbReference type="Google" id="ProtNLM"/>
    </source>
</evidence>
<dbReference type="SUPFAM" id="SSF56935">
    <property type="entry name" value="Porins"/>
    <property type="match status" value="1"/>
</dbReference>
<reference evidence="1" key="1">
    <citation type="submission" date="2018-05" db="EMBL/GenBank/DDBJ databases">
        <authorList>
            <person name="Lanie J.A."/>
            <person name="Ng W.-L."/>
            <person name="Kazmierczak K.M."/>
            <person name="Andrzejewski T.M."/>
            <person name="Davidsen T.M."/>
            <person name="Wayne K.J."/>
            <person name="Tettelin H."/>
            <person name="Glass J.I."/>
            <person name="Rusch D."/>
            <person name="Podicherti R."/>
            <person name="Tsui H.-C.T."/>
            <person name="Winkler M.E."/>
        </authorList>
    </citation>
    <scope>NUCLEOTIDE SEQUENCE</scope>
</reference>
<sequence length="347" mass="38771">MNTLFFFPVNLYAQPPEKKWDDNISLSGDIRLRWESITKNPGSDTERERFRSRFGMATNLAENVKLIFRIESGIDDPVSSNQTFGNGLDIGIGRAYADWEVNNNTRILGGKMKLPWFVAGGNSVLWDSDFNPEGVFASFQSNNNLFGNIGYTVVNRGSNADNVALYSTQIGSKFNIGNSSTLTTGFGYFDYNNAIGRSPFYKSKGNNLDGEGNYLYDYTLVEFFAEYKTKISELPVTYHLEWIKNTAVDDEDNAYSIGVNLGSAIKEGGKQFSYAYHDTETDAVIGSFTDSDFAEGNTDSKGHFLKTKYGLRDNITLGGVLVVSKYGAFTGNEIKFNRLQLDLEFQF</sequence>
<proteinExistence type="predicted"/>